<dbReference type="RefSeq" id="WP_011278707.1">
    <property type="nucleotide sequence ID" value="NZ_BHWZ01000005.1"/>
</dbReference>
<evidence type="ECO:0000313" key="5">
    <source>
        <dbReference type="EMBL" id="ALU32713.1"/>
    </source>
</evidence>
<dbReference type="AlphaFoldDB" id="A0A0U3GVE6"/>
<accession>A0A0U3GVE6</accession>
<dbReference type="GO" id="GO:0032259">
    <property type="term" value="P:methylation"/>
    <property type="evidence" value="ECO:0007669"/>
    <property type="project" value="UniProtKB-KW"/>
</dbReference>
<reference evidence="6 7" key="1">
    <citation type="submission" date="2015-12" db="EMBL/GenBank/DDBJ databases">
        <title>A stable core within a dynamic pangenome in Sulfolobus acidocaldarius.</title>
        <authorList>
            <person name="Anderson R."/>
            <person name="Kouris A."/>
            <person name="Seward C."/>
            <person name="Campbell K."/>
            <person name="Whitaker R."/>
        </authorList>
    </citation>
    <scope>NUCLEOTIDE SEQUENCE [LARGE SCALE GENOMIC DNA]</scope>
    <source>
        <strain evidence="4 7">GG12-C01-09</strain>
        <strain evidence="5 6">NG05B_CO5_07</strain>
    </source>
</reference>
<evidence type="ECO:0000313" key="6">
    <source>
        <dbReference type="Proteomes" id="UP000060043"/>
    </source>
</evidence>
<gene>
    <name evidence="4" type="ORF">ATY89_08585</name>
    <name evidence="5" type="ORF">ATZ20_11515</name>
</gene>
<dbReference type="GO" id="GO:0008168">
    <property type="term" value="F:methyltransferase activity"/>
    <property type="evidence" value="ECO:0007669"/>
    <property type="project" value="UniProtKB-KW"/>
</dbReference>
<dbReference type="EMBL" id="CP013695">
    <property type="protein sequence ID" value="ALU32713.1"/>
    <property type="molecule type" value="Genomic_DNA"/>
</dbReference>
<name>A0A0U3GVE6_9CREN</name>
<evidence type="ECO:0000259" key="3">
    <source>
        <dbReference type="PROSITE" id="PS51668"/>
    </source>
</evidence>
<dbReference type="InterPro" id="IPR040372">
    <property type="entry name" value="YaeB-like"/>
</dbReference>
<dbReference type="PANTHER" id="PTHR12818">
    <property type="entry name" value="TRNA (ADENINE(37)-N6)-METHYLTRANSFERASE"/>
    <property type="match status" value="1"/>
</dbReference>
<dbReference type="NCBIfam" id="TIGR00104">
    <property type="entry name" value="tRNA_TsaA"/>
    <property type="match status" value="1"/>
</dbReference>
<dbReference type="STRING" id="1435377.SUSAZ_08945"/>
<evidence type="ECO:0000313" key="7">
    <source>
        <dbReference type="Proteomes" id="UP000065473"/>
    </source>
</evidence>
<dbReference type="SUPFAM" id="SSF118196">
    <property type="entry name" value="YaeB-like"/>
    <property type="match status" value="1"/>
</dbReference>
<dbReference type="PANTHER" id="PTHR12818:SF0">
    <property type="entry name" value="TRNA (ADENINE(37)-N6)-METHYLTRANSFERASE"/>
    <property type="match status" value="1"/>
</dbReference>
<dbReference type="Pfam" id="PF01980">
    <property type="entry name" value="TrmO_N"/>
    <property type="match status" value="1"/>
</dbReference>
<sequence length="140" mass="16206">MSCCFKYIGYVKREDNSPSRRSVVKIVVDKEYEEGLRGIEDYSHLIIVYHLHLSQFDGNLVRDFHEGVRVGVFATRTHERPNPIGISVVELLKVEGNILQVGGINAVDGTPVLDIKPYDYFDRVENIRVPGWWLKKFYQH</sequence>
<proteinExistence type="inferred from homology"/>
<dbReference type="OrthoDB" id="40408at2157"/>
<keyword evidence="5" id="KW-0808">Transferase</keyword>
<protein>
    <submittedName>
        <fullName evidence="5">tRNA-Thr(GGU) m(6)t(6)A37 methyltransferase TsaA</fullName>
    </submittedName>
</protein>
<evidence type="ECO:0000313" key="4">
    <source>
        <dbReference type="EMBL" id="ALU29981.1"/>
    </source>
</evidence>
<dbReference type="Gene3D" id="2.40.30.70">
    <property type="entry name" value="YaeB-like"/>
    <property type="match status" value="1"/>
</dbReference>
<organism evidence="5 6">
    <name type="scientific">Sulfolobus acidocaldarius</name>
    <dbReference type="NCBI Taxonomy" id="2285"/>
    <lineage>
        <taxon>Archaea</taxon>
        <taxon>Thermoproteota</taxon>
        <taxon>Thermoprotei</taxon>
        <taxon>Sulfolobales</taxon>
        <taxon>Sulfolobaceae</taxon>
        <taxon>Sulfolobus</taxon>
    </lineage>
</organism>
<evidence type="ECO:0000256" key="2">
    <source>
        <dbReference type="ARBA" id="ARBA00033753"/>
    </source>
</evidence>
<dbReference type="InterPro" id="IPR023370">
    <property type="entry name" value="TrmO-like_N"/>
</dbReference>
<comment type="similarity">
    <text evidence="2">Belongs to the tRNA methyltransferase O family.</text>
</comment>
<dbReference type="PaxDb" id="1435377-SUSAZ_08945"/>
<dbReference type="PROSITE" id="PS51668">
    <property type="entry name" value="TSAA_2"/>
    <property type="match status" value="1"/>
</dbReference>
<dbReference type="Proteomes" id="UP000060043">
    <property type="component" value="Chromosome"/>
</dbReference>
<dbReference type="Proteomes" id="UP000065473">
    <property type="component" value="Chromosome"/>
</dbReference>
<dbReference type="InterPro" id="IPR036414">
    <property type="entry name" value="YaeB_N_sf"/>
</dbReference>
<dbReference type="EMBL" id="CP013694">
    <property type="protein sequence ID" value="ALU29981.1"/>
    <property type="molecule type" value="Genomic_DNA"/>
</dbReference>
<dbReference type="CDD" id="cd09281">
    <property type="entry name" value="UPF0066"/>
    <property type="match status" value="1"/>
</dbReference>
<feature type="domain" description="TsaA-like" evidence="3">
    <location>
        <begin position="5"/>
        <end position="127"/>
    </location>
</feature>
<dbReference type="OMA" id="GPVCRLE"/>
<keyword evidence="1" id="KW-0949">S-adenosyl-L-methionine</keyword>
<dbReference type="InterPro" id="IPR036413">
    <property type="entry name" value="YaeB-like_sf"/>
</dbReference>
<keyword evidence="5" id="KW-0489">Methyltransferase</keyword>
<evidence type="ECO:0000256" key="1">
    <source>
        <dbReference type="ARBA" id="ARBA00022691"/>
    </source>
</evidence>
<dbReference type="GeneID" id="14552403"/>